<evidence type="ECO:0000313" key="1">
    <source>
        <dbReference type="EMBL" id="JAP87610.1"/>
    </source>
</evidence>
<feature type="non-terminal residue" evidence="1">
    <location>
        <position position="1"/>
    </location>
</feature>
<proteinExistence type="predicted"/>
<name>A0A131Z9X1_RHIAP</name>
<reference evidence="1" key="1">
    <citation type="journal article" date="2016" name="Ticks Tick Borne Dis.">
        <title>De novo assembly and annotation of the salivary gland transcriptome of Rhipicephalus appendiculatus male and female ticks during blood feeding.</title>
        <authorList>
            <person name="de Castro M.H."/>
            <person name="de Klerk D."/>
            <person name="Pienaar R."/>
            <person name="Latif A.A."/>
            <person name="Rees D.J."/>
            <person name="Mans B.J."/>
        </authorList>
    </citation>
    <scope>NUCLEOTIDE SEQUENCE</scope>
    <source>
        <tissue evidence="1">Salivary glands</tissue>
    </source>
</reference>
<organism evidence="1">
    <name type="scientific">Rhipicephalus appendiculatus</name>
    <name type="common">Brown ear tick</name>
    <dbReference type="NCBI Taxonomy" id="34631"/>
    <lineage>
        <taxon>Eukaryota</taxon>
        <taxon>Metazoa</taxon>
        <taxon>Ecdysozoa</taxon>
        <taxon>Arthropoda</taxon>
        <taxon>Chelicerata</taxon>
        <taxon>Arachnida</taxon>
        <taxon>Acari</taxon>
        <taxon>Parasitiformes</taxon>
        <taxon>Ixodida</taxon>
        <taxon>Ixodoidea</taxon>
        <taxon>Ixodidae</taxon>
        <taxon>Rhipicephalinae</taxon>
        <taxon>Rhipicephalus</taxon>
        <taxon>Rhipicephalus</taxon>
    </lineage>
</organism>
<protein>
    <submittedName>
        <fullName evidence="1">Uncharacterized protein</fullName>
    </submittedName>
</protein>
<sequence>LDGARARDAAAQRRHRSRIQGADARFEREFLAHSCGHSCDPPSSNKHGLAVLPHSLNTAAFDVTYAKVKLGRKDVQTQCTVYLSVKTTQANIGSLRRCTRVRTKRPVKDSECQTDLELPDISLVEEMQQPSSVRLQSAFSDIQR</sequence>
<dbReference type="EMBL" id="GEDV01000947">
    <property type="protein sequence ID" value="JAP87610.1"/>
    <property type="molecule type" value="Transcribed_RNA"/>
</dbReference>
<dbReference type="AlphaFoldDB" id="A0A131Z9X1"/>
<accession>A0A131Z9X1</accession>